<dbReference type="Proteomes" id="UP000706031">
    <property type="component" value="Unassembled WGS sequence"/>
</dbReference>
<sequence>MKVPPTDRKHFEQLEQIASQRGTLTETLKRVYQMNSAIALRREKAAVASAALENRFAN</sequence>
<evidence type="ECO:0000313" key="2">
    <source>
        <dbReference type="Proteomes" id="UP000706031"/>
    </source>
</evidence>
<name>A0ABS7KMC1_9BACL</name>
<protein>
    <submittedName>
        <fullName evidence="1">Uncharacterized protein</fullName>
    </submittedName>
</protein>
<gene>
    <name evidence="1" type="ORF">H7T88_18900</name>
</gene>
<comment type="caution">
    <text evidence="1">The sequence shown here is derived from an EMBL/GenBank/DDBJ whole genome shotgun (WGS) entry which is preliminary data.</text>
</comment>
<dbReference type="RefSeq" id="WP_221789822.1">
    <property type="nucleotide sequence ID" value="NZ_JACLIC010000031.1"/>
</dbReference>
<organism evidence="1 2">
    <name type="scientific">Paenibacillus cucumis</name>
    <name type="common">ex Kampfer et al. 2016</name>
    <dbReference type="NCBI Taxonomy" id="1776858"/>
    <lineage>
        <taxon>Bacteria</taxon>
        <taxon>Bacillati</taxon>
        <taxon>Bacillota</taxon>
        <taxon>Bacilli</taxon>
        <taxon>Bacillales</taxon>
        <taxon>Paenibacillaceae</taxon>
        <taxon>Paenibacillus</taxon>
    </lineage>
</organism>
<evidence type="ECO:0000313" key="1">
    <source>
        <dbReference type="EMBL" id="MBY0205297.1"/>
    </source>
</evidence>
<reference evidence="1 2" key="1">
    <citation type="submission" date="2020-08" db="EMBL/GenBank/DDBJ databases">
        <title>Fungal Genomes of the International Space Station.</title>
        <authorList>
            <person name="Seuylemezian A."/>
            <person name="Singh N.K."/>
            <person name="Wood J."/>
            <person name="Venkateswaran K."/>
        </authorList>
    </citation>
    <scope>NUCLEOTIDE SEQUENCE [LARGE SCALE GENOMIC DNA]</scope>
    <source>
        <strain evidence="1 2">S/N-304-OC-R4</strain>
    </source>
</reference>
<keyword evidence="2" id="KW-1185">Reference proteome</keyword>
<dbReference type="EMBL" id="JACLIC010000031">
    <property type="protein sequence ID" value="MBY0205297.1"/>
    <property type="molecule type" value="Genomic_DNA"/>
</dbReference>
<accession>A0ABS7KMC1</accession>
<proteinExistence type="predicted"/>